<dbReference type="InterPro" id="IPR036736">
    <property type="entry name" value="ACP-like_sf"/>
</dbReference>
<evidence type="ECO:0000256" key="5">
    <source>
        <dbReference type="ARBA" id="ARBA00029454"/>
    </source>
</evidence>
<dbReference type="GO" id="GO:0043041">
    <property type="term" value="P:amino acid activation for nonribosomal peptide biosynthetic process"/>
    <property type="evidence" value="ECO:0007669"/>
    <property type="project" value="TreeGrafter"/>
</dbReference>
<name>A0A1L9RDA4_ASPWE</name>
<dbReference type="Gene3D" id="1.10.1200.10">
    <property type="entry name" value="ACP-like"/>
    <property type="match status" value="4"/>
</dbReference>
<feature type="domain" description="Carrier" evidence="7">
    <location>
        <begin position="4279"/>
        <end position="4355"/>
    </location>
</feature>
<dbReference type="InterPro" id="IPR010071">
    <property type="entry name" value="AA_adenyl_dom"/>
</dbReference>
<dbReference type="OrthoDB" id="416786at2759"/>
<dbReference type="InterPro" id="IPR001242">
    <property type="entry name" value="Condensation_dom"/>
</dbReference>
<dbReference type="InterPro" id="IPR020806">
    <property type="entry name" value="PKS_PP-bd"/>
</dbReference>
<dbReference type="Gene3D" id="3.30.559.10">
    <property type="entry name" value="Chloramphenicol acetyltransferase-like domain"/>
    <property type="match status" value="6"/>
</dbReference>
<dbReference type="STRING" id="1073089.A0A1L9RDA4"/>
<dbReference type="SUPFAM" id="SSF56801">
    <property type="entry name" value="Acetyl-CoA synthetase-like"/>
    <property type="match status" value="4"/>
</dbReference>
<dbReference type="SMART" id="SM00823">
    <property type="entry name" value="PKS_PP"/>
    <property type="match status" value="4"/>
</dbReference>
<dbReference type="SMART" id="SM01294">
    <property type="entry name" value="PKS_PP_betabranch"/>
    <property type="match status" value="1"/>
</dbReference>
<dbReference type="GO" id="GO:0005737">
    <property type="term" value="C:cytoplasm"/>
    <property type="evidence" value="ECO:0007669"/>
    <property type="project" value="TreeGrafter"/>
</dbReference>
<dbReference type="RefSeq" id="XP_040686606.1">
    <property type="nucleotide sequence ID" value="XM_040839135.1"/>
</dbReference>
<evidence type="ECO:0000256" key="3">
    <source>
        <dbReference type="ARBA" id="ARBA00022598"/>
    </source>
</evidence>
<feature type="region of interest" description="Disordered" evidence="6">
    <location>
        <begin position="4264"/>
        <end position="4283"/>
    </location>
</feature>
<feature type="compositionally biased region" description="Basic and acidic residues" evidence="6">
    <location>
        <begin position="4274"/>
        <end position="4283"/>
    </location>
</feature>
<dbReference type="CDD" id="cd19534">
    <property type="entry name" value="E_NRPS"/>
    <property type="match status" value="2"/>
</dbReference>
<keyword evidence="1" id="KW-0596">Phosphopantetheine</keyword>
<dbReference type="Gene3D" id="3.40.50.980">
    <property type="match status" value="4"/>
</dbReference>
<feature type="domain" description="Carrier" evidence="7">
    <location>
        <begin position="756"/>
        <end position="832"/>
    </location>
</feature>
<keyword evidence="4" id="KW-0677">Repeat</keyword>
<dbReference type="InterPro" id="IPR009081">
    <property type="entry name" value="PP-bd_ACP"/>
</dbReference>
<feature type="domain" description="Carrier" evidence="7">
    <location>
        <begin position="1805"/>
        <end position="1881"/>
    </location>
</feature>
<keyword evidence="3" id="KW-0436">Ligase</keyword>
<evidence type="ECO:0000256" key="2">
    <source>
        <dbReference type="ARBA" id="ARBA00022553"/>
    </source>
</evidence>
<dbReference type="FunFam" id="3.30.559.30:FF:000003">
    <property type="entry name" value="Nonribosomal peptide synthase SidD"/>
    <property type="match status" value="2"/>
</dbReference>
<evidence type="ECO:0000256" key="1">
    <source>
        <dbReference type="ARBA" id="ARBA00022450"/>
    </source>
</evidence>
<reference evidence="9" key="1">
    <citation type="journal article" date="2017" name="Genome Biol.">
        <title>Comparative genomics reveals high biological diversity and specific adaptations in the industrially and medically important fungal genus Aspergillus.</title>
        <authorList>
            <person name="de Vries R.P."/>
            <person name="Riley R."/>
            <person name="Wiebenga A."/>
            <person name="Aguilar-Osorio G."/>
            <person name="Amillis S."/>
            <person name="Uchima C.A."/>
            <person name="Anderluh G."/>
            <person name="Asadollahi M."/>
            <person name="Askin M."/>
            <person name="Barry K."/>
            <person name="Battaglia E."/>
            <person name="Bayram O."/>
            <person name="Benocci T."/>
            <person name="Braus-Stromeyer S.A."/>
            <person name="Caldana C."/>
            <person name="Canovas D."/>
            <person name="Cerqueira G.C."/>
            <person name="Chen F."/>
            <person name="Chen W."/>
            <person name="Choi C."/>
            <person name="Clum A."/>
            <person name="Dos Santos R.A."/>
            <person name="Damasio A.R."/>
            <person name="Diallinas G."/>
            <person name="Emri T."/>
            <person name="Fekete E."/>
            <person name="Flipphi M."/>
            <person name="Freyberg S."/>
            <person name="Gallo A."/>
            <person name="Gournas C."/>
            <person name="Habgood R."/>
            <person name="Hainaut M."/>
            <person name="Harispe M.L."/>
            <person name="Henrissat B."/>
            <person name="Hilden K.S."/>
            <person name="Hope R."/>
            <person name="Hossain A."/>
            <person name="Karabika E."/>
            <person name="Karaffa L."/>
            <person name="Karanyi Z."/>
            <person name="Krasevec N."/>
            <person name="Kuo A."/>
            <person name="Kusch H."/>
            <person name="LaButti K."/>
            <person name="Lagendijk E.L."/>
            <person name="Lapidus A."/>
            <person name="Levasseur A."/>
            <person name="Lindquist E."/>
            <person name="Lipzen A."/>
            <person name="Logrieco A.F."/>
            <person name="MacCabe A."/>
            <person name="Maekelae M.R."/>
            <person name="Malavazi I."/>
            <person name="Melin P."/>
            <person name="Meyer V."/>
            <person name="Mielnichuk N."/>
            <person name="Miskei M."/>
            <person name="Molnar A.P."/>
            <person name="Mule G."/>
            <person name="Ngan C.Y."/>
            <person name="Orejas M."/>
            <person name="Orosz E."/>
            <person name="Ouedraogo J.P."/>
            <person name="Overkamp K.M."/>
            <person name="Park H.-S."/>
            <person name="Perrone G."/>
            <person name="Piumi F."/>
            <person name="Punt P.J."/>
            <person name="Ram A.F."/>
            <person name="Ramon A."/>
            <person name="Rauscher S."/>
            <person name="Record E."/>
            <person name="Riano-Pachon D.M."/>
            <person name="Robert V."/>
            <person name="Roehrig J."/>
            <person name="Ruller R."/>
            <person name="Salamov A."/>
            <person name="Salih N.S."/>
            <person name="Samson R.A."/>
            <person name="Sandor E."/>
            <person name="Sanguinetti M."/>
            <person name="Schuetze T."/>
            <person name="Sepcic K."/>
            <person name="Shelest E."/>
            <person name="Sherlock G."/>
            <person name="Sophianopoulou V."/>
            <person name="Squina F.M."/>
            <person name="Sun H."/>
            <person name="Susca A."/>
            <person name="Todd R.B."/>
            <person name="Tsang A."/>
            <person name="Unkles S.E."/>
            <person name="van de Wiele N."/>
            <person name="van Rossen-Uffink D."/>
            <person name="Oliveira J.V."/>
            <person name="Vesth T.C."/>
            <person name="Visser J."/>
            <person name="Yu J.-H."/>
            <person name="Zhou M."/>
            <person name="Andersen M.R."/>
            <person name="Archer D.B."/>
            <person name="Baker S.E."/>
            <person name="Benoit I."/>
            <person name="Brakhage A.A."/>
            <person name="Braus G.H."/>
            <person name="Fischer R."/>
            <person name="Frisvad J.C."/>
            <person name="Goldman G.H."/>
            <person name="Houbraken J."/>
            <person name="Oakley B."/>
            <person name="Pocsi I."/>
            <person name="Scazzocchio C."/>
            <person name="Seiboth B."/>
            <person name="vanKuyk P.A."/>
            <person name="Wortman J."/>
            <person name="Dyer P.S."/>
            <person name="Grigoriev I.V."/>
        </authorList>
    </citation>
    <scope>NUCLEOTIDE SEQUENCE [LARGE SCALE GENOMIC DNA]</scope>
    <source>
        <strain evidence="9">DTO 134E9</strain>
    </source>
</reference>
<dbReference type="FunFam" id="1.10.1200.10:FF:000005">
    <property type="entry name" value="Nonribosomal peptide synthetase 1"/>
    <property type="match status" value="4"/>
</dbReference>
<keyword evidence="9" id="KW-1185">Reference proteome</keyword>
<dbReference type="InterPro" id="IPR006162">
    <property type="entry name" value="Ppantetheine_attach_site"/>
</dbReference>
<proteinExistence type="inferred from homology"/>
<dbReference type="GO" id="GO:0016874">
    <property type="term" value="F:ligase activity"/>
    <property type="evidence" value="ECO:0007669"/>
    <property type="project" value="UniProtKB-KW"/>
</dbReference>
<dbReference type="FunFam" id="3.40.50.12780:FF:000014">
    <property type="entry name" value="Nonribosomal peptide synthetase 1"/>
    <property type="match status" value="2"/>
</dbReference>
<organism evidence="8 9">
    <name type="scientific">Aspergillus wentii DTO 134E9</name>
    <dbReference type="NCBI Taxonomy" id="1073089"/>
    <lineage>
        <taxon>Eukaryota</taxon>
        <taxon>Fungi</taxon>
        <taxon>Dikarya</taxon>
        <taxon>Ascomycota</taxon>
        <taxon>Pezizomycotina</taxon>
        <taxon>Eurotiomycetes</taxon>
        <taxon>Eurotiomycetidae</taxon>
        <taxon>Eurotiales</taxon>
        <taxon>Aspergillaceae</taxon>
        <taxon>Aspergillus</taxon>
        <taxon>Aspergillus subgen. Cremei</taxon>
    </lineage>
</organism>
<dbReference type="Gene3D" id="2.30.38.10">
    <property type="entry name" value="Luciferase, Domain 3"/>
    <property type="match status" value="2"/>
</dbReference>
<gene>
    <name evidence="8" type="ORF">ASPWEDRAFT_70556</name>
</gene>
<dbReference type="Pfam" id="PF00668">
    <property type="entry name" value="Condensation"/>
    <property type="match status" value="6"/>
</dbReference>
<dbReference type="InterPro" id="IPR042099">
    <property type="entry name" value="ANL_N_sf"/>
</dbReference>
<dbReference type="FunFam" id="3.30.559.10:FF:000016">
    <property type="entry name" value="Nonribosomal peptide synthase Pes1"/>
    <property type="match status" value="2"/>
</dbReference>
<sequence>MTLPQVNDELQPSGGAGLQEYATCCDKIQSIVIDLDPGLETRGFCDTHELSITALVQVAWGAVLRSYTASNIICFGYITPGHIGDTNSQVCVVDMANNVSVLEHLQQGTRGSFWTNSEEAMQSFDTVIMHDTTVEKSNGMHYYQTSRIVVEIHLNGDGIIASLNYHSSAFEQANYMANAFSHAVSQMMSKPEKGVSSLDLCSRHDLDQIAQWNREAPPKSNDCVNIVISRQCFEHPDDVAVTSWDGEFTYNELDRLSTTVAIRLAASGVRPESFVPLCFEKSKWAIVAILGVIKSGGAYVLLDPAYPLDRIRSICQTVDAELVMASTENSRIMEELAPLVITVGQEIFSWPQAQDDGTGSISTQLTPQNALYAVFTSGSTGVPKGVVIEHAAFCAAAKANKTALSLDRNSKVLQFASFAYDVANRDILFTLMFGGTICLPSDSDRGNDIASFINRSAVNWASLSPSVVGLIAPESVPTLRCLLLGGESMTSANVALWAGKVHLMNAYGPCECAAVSSLQSKIEVGSDHRNIGRGIGPALWIVDMDNPNQLLPIGATGELVIESSSVGRGYINDQVGTSSSFLESTAWLSQVRSAGSTRRLYRTGDLARYNTNGTLNFLGRKDSQIKIHGQRVELTEVEYRMRCALAELRIQTNNVTVGLLHGRRLAAFINISVPDDGQNDDIFIRDDRAVPYLRPIEERLSKVLPRHMIPSIVIPTRKMPLNMSGKKDRKRLLFLASKLSPSEIKIFYGGSSSSEAPANEIEKRLHLLWAKILHRAPQSIGRHDSFFRCGGDSIAGMKLVTAAREEGIDLTVAELFAYPKLSDLALIVRQVIKSDRPDIRPFGLVADKDLDKVRRLVIEQCEIDGGQIEDIYPCTAMQEGLIALTAKDQRMHILQSVYKLPRHVDITRFQFAWGLVIEKNPILRTRIIQSVALGTFQAVIKGNMLCQYHSDLDKYLDQDCSTPMRIGQPLIRLAITRKAKSDEHSGNPLPYRRFSSFVDHVIQSHHDSADFWRSEFTAIDAVPFPSLPSMAYVPRTTRIVTREIALEPRQVGEGDEFTISTKLRLAWAIILSLHTNRKDVIFGVTSSGRSAPVEGVEQMTGPTITTVPLRVQLQHDQLVKDALSDLQARSAGMIRFEQFGLQNISRLGKEAEAACQFQSLLVVHPAENDSNTILKDGQTTADESKYNSYAIMLSCHLDVDYVNVKAVFDENVVTELQMRRILDTLASTTKKIHSNMSDTMAEISTISPEDITQLERWNSSVPKAEECCVHEVINKHFMTRPEAPAICAWDGELTYRELDILSSKLARHLTSLGVGPEVIVSLCFEKSKWTTVAILSVVKAGGAFLLLDPSHPSTRLEKICASAGATIVLCSAQNTAKAAGLAATVVPVSDDEIAWHGMEGNWRSSIVQPHNALYVVFTSGSTGEPKGVVIEHRAFCTGSLHHSKALCLTSESRVFQFSSYAFDVSIADTLSTLLNGGCLCVPSETDRGGLIENAINKLHANWADLTPSVARILRPDDIPGLKTVIHGGEKRNASDIRMWEGHAKVFNLYGPAECSVVSTVQSCSDGDANNIGFATGSACWVVDQSDHTRLVPIGVVGELLIEGPIVGRGYINQPQKSEEAFIQSPPWLAHFRQDNDRLYKTGDLVQYNDDGSLQVVGRKDTQIKINGQRIELGEIEHHVHRCFPGARQTLVEVVVPVDENARPLLVAFILVQDAGTDAHGQGSALESSLFAGVSEEFQSATLKTGSELNECLPSYMVPRIFVPLRYLPMSGTGKTDRRAIRTYASQLTRMQLEAYTVDDSVEKRAPTTETEMLLQGIIAEVIGMEVDRIGMDDSFFRLGGDSITAMKLVGHARDHGLLFTVPDVFLHPKLSDLALTAQRISHDDFQETIQPFSLFEEGAVRKHVRETATKQCAVSMAEIDDIYPCTAMQEGLMALTAMRPGAYMGQYTFNFPSSVGIDDFQRAWEAVYQANPILRTRIVHVEGHGMFQVVVRERISWELHDSPMEAQLGGRLVRLCFSEEADGFQFIMTLHHALYDGLSLLSILKQVEQAYNGHTLPARPFTPFIKYIEHLDTETADSFWRLELSDLNAVPFPTLPSATYKPAPTTTMLHIIPHLPSGSDKDTTLSTTVRLAWALVLAQYTASDDVVFGATISGRSAPVTGIDTITGPAITTVPLRIRTQGNVVVEQALQAIQSKAMAMIPFEQIGLQRIGRLGAEPATACRFQSLLVMQTDQEEHSLNLLGQRAQHPYNQEEFYTYALTVLCEPSAGSLNLRAVFDEKVLPEGQIKLILSQFAHFIQQISSHPRRTMHEIDLISPEDLTLLGVAPGTDTFIPLCFEKSKWTTVAMLATVKAGAAFVLLDPSHPPKRLQDICREVGASIIISSTLQTGLSADLAATVVPLPFVDTTCHTVDGTGPDTGKIQSKNALYAVFTSGSTGRPKGIIIEHESFCTGAEAQIKSLKLDCTSRVFQFASYAFDVSIADNLTTLIAGGCVCVPSEAERHNDIPGAMTRLQVNSAPLTPSVARLLVPEKTKLKRLMLAGEPMSPADIEAWAAKTQLVNMYGPAECSVFSTIQPRINPGSDPRNIGHAIGSVSWIVKKDDHRKLVPIGAVGELVIQGPIVGRGYINNKEKTADVFFDNPPWATTSSDRFYKTGDLVRYALDGSISYIGRKDTQIKISGQRMELGEIEHHVCRQFKGAQDVVVEAVIRQSHEHPILMAFIWCGPSEQEQSLAFTGPSQQFKAEAHRVESALHEVLPAYMIPNVFIPLSQIPLSLSGKVNRRYISEQAAQMDLQIYNSPDMEKEKPSTNAERALQQAWAKILNIDPDHIGVEDSFFRLGGDSITAMQVSAQLRATAGVSVAVSDIFLYKTISRIAQHMQSDDRCLFPDIQDAESVNQPTDVKFELSPIQQMLFEYAPQGHNHFNQSFFLRVVRGAKIEAAEMAQALDSIVAHHSMLRARFSHEEGRWAQRIISNDKNSYHFNQHKLPSWSEVNSTVATSQSSLDIQRGPVFRVDLMTVGIEKEQYVSLVAHHLVVDLVSWRIILGDLEELLSSQSSSISQHPSLSFQRWCRLQEDYSRDNLLPKTALPFTVPHPPEDYWGVADKCNTYSEAVQEEFTIEGSVTETLFGAANHAMNTQPVEIFQAAILYSFIQTFQDRSPPAIFSEGHGREAWDAALDISRTVGWFTTMFPIFIAGSNQSDLFDIIRRTKDARRKIESNGWAYFASRYLNPEGKKAFSNHFPIEILFNYLGLYQQLERPGAVLQQANKQAIEDSDIASDVPRFSLIEVSVSVVGGRLRFNFIYNRYMKHQDTIRNWIAKCEDTLREAAETLLHSKQQYTLTDFRLLPLTYTTLEQFIEQTLPGLGLSAAQVEDAYPCSPMQQGILLGQSLDAEHYRTRLFWRASSCDSRPVDLEHLMRAWKRVVQYHPILRTMLVQNISQPGMFDQVVLKEVDPDVYVSDKDEGPHTASYGHERGLLPYILTLYPGKNNVQCELEINHALIDGTSTSLLRRDLALAYDGKLPARHGPLYSDYIAYLGSVSADPARAYWKEYLNGAYQCNFPNLNSGSEATSSSSLHSLNVDLSLDLRKLHEFNETHELTLSNLFQVVWGVVLQCYTGSDTVCFGYLASCRDIPVAGAEDTIGPFINMLVCRMDLEKHTPILSALQKNQADYAKSLTHQHCSLADILRSSSASPGQPLFNTAMSLQRDTGKSGDGQSSIRVDHVRGEDPTEFDITLHVTVKGSGVAVSFNYWSSVLSDIQAKQVANTFSQIVSEIVARPSDSVGDLDIISQQDTAQIQQWIQKAPEEINSCVHDLIHQRCLAQKHSPAVCAWDGNLSYGELDQLSSKLAVHLTNLGMRPASITNMVIVIDEDGSKAWQENEGDWTPGFVDPKTPAYVAYTSGSTGKPKGAIIPHTALTTSASAQSTAFSLNPKSRVLQFASYAFDISIADNLTTLLAGACVCVPSERDRKSDLVKAANDLQINWANLTPSLVRILNPSDLPTLKTLVLAGEAMQQIDVLVWAPHVRVINAYGPVECSIISTVQSEIRAGPGEDPSNIGYPIGSNAWIVDKNNHHRLAPIGAVGELIIHGPIVGDGYINKRNAAFISTPKWASQFKLEAGDRMYKTGDLVRYSLSDGSISYVGRKDTQVKVRGQRIELGEIEHHIRQAFPSASDVVAGVVKLAEHQSHPMLIAFIWCGQQNTASDRMFEAPTSEFLSEALQAESVLHDSLPVYMVPNAFIPLTRVPLTPSGKVDRRYLHEKAAAISRDEMQSYNPSRSAKHEQKPLSETERTLQQIWAQILNMEAGQIGVEDSFFRLGGDSITAMQMSARLKAAGFSTTVAEILRWKTISRLAQQMRFEDKPIAPVMVDEQIGVSFELSPIQRMFFEHASSGYNHFNQSFFLRCTRNIAISDLNKALNLIFARHSMLRATFHQTDGKWTQVVQQNEKGCYKLLGHTLNTVDEVKDMISKHQKSLDITTGPVFRVDLINMTDTQYISLIAHHLVIDLVSWRIILADLEELLVEGSLSGLQTISFQSWCKIQAEYSHCHLSPAKALPFDILPMPSDYWGSEIHQNTHADVLHCGFSLDKKVTDTVFGDANNAFGTQPVDIFQSALLLSFIQTFTDRPAPTIFNEGHGREPWDAGIDLTRTVGWFTTIWPTHVQTDNQTNHTIPEILRRVKDARMAVPGNGWSYFVSRYLNPEGKKAFGNHMPMEIIFNYLGLYQQLERSGSLLESTTWMDSDEVSPHINRFSLIEVSVFVQEGSLNLRCAYNRHMRHQNAICQWISACQQSLEEAAEILPQMERGYTLQDFPLLSLTYTRLDNLIERVKKQEPSAVAADIEDAFPCSPMQQLMLRSQKRRAGYYAPSQIYELKLRDSGSVDIGKFETAWQVLFDRHAALRTVFVRGDQDDHQVVLKSATARIRTISCDDDAHAALRAQSPPDYCKGGLLHQLTVSQTMSGQVFIKIDISHAITDAASLSILFHEWCLAYEDQLPNSITPLYSTYIAGLLRTSTVDTQYWKEYLTNMPPCFFPVANSSSQDPGQLRRVDVGIDLDLASRMHDFCQGHDTTVPALIKAVWAVILHKFVKHTSNSVCFGYLTSGRHESIVNIENIVGALVNLLVCRIHIEGKTSYRSILSAMQEDYHNSLPRHAGAIRAMDVLGLSPPSHHIFNTLVNHRKHNEMQPGGISFECVSGEDAMEFDIVLQVDERGRNVSVCIDYWDGRVPDEVAGEIAVAFNATVVRFMDDFE</sequence>
<dbReference type="Pfam" id="PF00550">
    <property type="entry name" value="PP-binding"/>
    <property type="match status" value="4"/>
</dbReference>
<dbReference type="NCBIfam" id="NF003417">
    <property type="entry name" value="PRK04813.1"/>
    <property type="match status" value="4"/>
</dbReference>
<dbReference type="PROSITE" id="PS00012">
    <property type="entry name" value="PHOSPHOPANTETHEINE"/>
    <property type="match status" value="4"/>
</dbReference>
<dbReference type="CDD" id="cd05918">
    <property type="entry name" value="A_NRPS_SidN3_like"/>
    <property type="match status" value="4"/>
</dbReference>
<dbReference type="CDD" id="cd19545">
    <property type="entry name" value="FUM14_C_NRPS-like"/>
    <property type="match status" value="2"/>
</dbReference>
<dbReference type="SUPFAM" id="SSF47336">
    <property type="entry name" value="ACP-like"/>
    <property type="match status" value="4"/>
</dbReference>
<dbReference type="PROSITE" id="PS50075">
    <property type="entry name" value="CARRIER"/>
    <property type="match status" value="4"/>
</dbReference>
<dbReference type="CDD" id="cd19542">
    <property type="entry name" value="CT_NRPS-like"/>
    <property type="match status" value="2"/>
</dbReference>
<feature type="domain" description="Carrier" evidence="7">
    <location>
        <begin position="2803"/>
        <end position="2880"/>
    </location>
</feature>
<dbReference type="Pfam" id="PF00501">
    <property type="entry name" value="AMP-binding"/>
    <property type="match status" value="4"/>
</dbReference>
<dbReference type="EMBL" id="KV878214">
    <property type="protein sequence ID" value="OJJ32929.1"/>
    <property type="molecule type" value="Genomic_DNA"/>
</dbReference>
<dbReference type="InterPro" id="IPR020845">
    <property type="entry name" value="AMP-binding_CS"/>
</dbReference>
<dbReference type="VEuPathDB" id="FungiDB:ASPWEDRAFT_70556"/>
<dbReference type="PANTHER" id="PTHR45527">
    <property type="entry name" value="NONRIBOSOMAL PEPTIDE SYNTHETASE"/>
    <property type="match status" value="1"/>
</dbReference>
<dbReference type="Proteomes" id="UP000184383">
    <property type="component" value="Unassembled WGS sequence"/>
</dbReference>
<dbReference type="NCBIfam" id="TIGR01733">
    <property type="entry name" value="AA-adenyl-dom"/>
    <property type="match status" value="3"/>
</dbReference>
<evidence type="ECO:0000256" key="6">
    <source>
        <dbReference type="SAM" id="MobiDB-lite"/>
    </source>
</evidence>
<dbReference type="InterPro" id="IPR000873">
    <property type="entry name" value="AMP-dep_synth/lig_dom"/>
</dbReference>
<comment type="similarity">
    <text evidence="5">Belongs to the NRP synthetase family.</text>
</comment>
<dbReference type="GO" id="GO:0031177">
    <property type="term" value="F:phosphopantetheine binding"/>
    <property type="evidence" value="ECO:0007669"/>
    <property type="project" value="InterPro"/>
</dbReference>
<dbReference type="GeneID" id="63754983"/>
<protein>
    <recommendedName>
        <fullName evidence="7">Carrier domain-containing protein</fullName>
    </recommendedName>
</protein>
<dbReference type="Gene3D" id="3.30.300.30">
    <property type="match status" value="4"/>
</dbReference>
<evidence type="ECO:0000313" key="8">
    <source>
        <dbReference type="EMBL" id="OJJ32929.1"/>
    </source>
</evidence>
<dbReference type="InterPro" id="IPR023213">
    <property type="entry name" value="CAT-like_dom_sf"/>
</dbReference>
<dbReference type="GO" id="GO:0044550">
    <property type="term" value="P:secondary metabolite biosynthetic process"/>
    <property type="evidence" value="ECO:0007669"/>
    <property type="project" value="TreeGrafter"/>
</dbReference>
<dbReference type="PANTHER" id="PTHR45527:SF3">
    <property type="entry name" value="SIDEROPHORE SYNTHETASE (EUROFUNG)"/>
    <property type="match status" value="1"/>
</dbReference>
<evidence type="ECO:0000313" key="9">
    <source>
        <dbReference type="Proteomes" id="UP000184383"/>
    </source>
</evidence>
<dbReference type="FunFam" id="3.30.559.30:FF:000005">
    <property type="entry name" value="Nonribosomal peptide synthase Pes1"/>
    <property type="match status" value="1"/>
</dbReference>
<dbReference type="SUPFAM" id="SSF52777">
    <property type="entry name" value="CoA-dependent acyltransferases"/>
    <property type="match status" value="13"/>
</dbReference>
<dbReference type="InterPro" id="IPR045851">
    <property type="entry name" value="AMP-bd_C_sf"/>
</dbReference>
<keyword evidence="2" id="KW-0597">Phosphoprotein</keyword>
<dbReference type="Gene3D" id="3.40.50.12780">
    <property type="entry name" value="N-terminal domain of ligase-like"/>
    <property type="match status" value="2"/>
</dbReference>
<dbReference type="Gene3D" id="3.30.559.30">
    <property type="entry name" value="Nonribosomal peptide synthetase, condensation domain"/>
    <property type="match status" value="7"/>
</dbReference>
<dbReference type="FunFam" id="3.30.300.30:FF:000015">
    <property type="entry name" value="Nonribosomal peptide synthase SidD"/>
    <property type="match status" value="4"/>
</dbReference>
<evidence type="ECO:0000256" key="4">
    <source>
        <dbReference type="ARBA" id="ARBA00022737"/>
    </source>
</evidence>
<accession>A0A1L9RDA4</accession>
<evidence type="ECO:0000259" key="7">
    <source>
        <dbReference type="PROSITE" id="PS50075"/>
    </source>
</evidence>
<dbReference type="PROSITE" id="PS00455">
    <property type="entry name" value="AMP_BINDING"/>
    <property type="match status" value="2"/>
</dbReference>
<dbReference type="FunFam" id="3.30.559.30:FF:000002">
    <property type="entry name" value="Nonribosomal peptide synthase Pes1"/>
    <property type="match status" value="2"/>
</dbReference>